<keyword evidence="2" id="KW-1185">Reference proteome</keyword>
<dbReference type="EMBL" id="KZ678135">
    <property type="protein sequence ID" value="PSN67523.1"/>
    <property type="molecule type" value="Genomic_DNA"/>
</dbReference>
<dbReference type="GO" id="GO:0003824">
    <property type="term" value="F:catalytic activity"/>
    <property type="evidence" value="ECO:0007669"/>
    <property type="project" value="InterPro"/>
</dbReference>
<evidence type="ECO:0000313" key="2">
    <source>
        <dbReference type="Proteomes" id="UP000240883"/>
    </source>
</evidence>
<feature type="non-terminal residue" evidence="1">
    <location>
        <position position="1"/>
    </location>
</feature>
<dbReference type="OrthoDB" id="20872at2759"/>
<organism evidence="1 2">
    <name type="scientific">Corynespora cassiicola Philippines</name>
    <dbReference type="NCBI Taxonomy" id="1448308"/>
    <lineage>
        <taxon>Eukaryota</taxon>
        <taxon>Fungi</taxon>
        <taxon>Dikarya</taxon>
        <taxon>Ascomycota</taxon>
        <taxon>Pezizomycotina</taxon>
        <taxon>Dothideomycetes</taxon>
        <taxon>Pleosporomycetidae</taxon>
        <taxon>Pleosporales</taxon>
        <taxon>Corynesporascaceae</taxon>
        <taxon>Corynespora</taxon>
    </lineage>
</organism>
<gene>
    <name evidence="1" type="ORF">BS50DRAFT_476621</name>
</gene>
<dbReference type="Gene3D" id="3.40.50.1580">
    <property type="entry name" value="Nucleoside phosphorylase domain"/>
    <property type="match status" value="1"/>
</dbReference>
<name>A0A2T2NQ44_CORCC</name>
<feature type="non-terminal residue" evidence="1">
    <location>
        <position position="53"/>
    </location>
</feature>
<proteinExistence type="predicted"/>
<dbReference type="AlphaFoldDB" id="A0A2T2NQ44"/>
<accession>A0A2T2NQ44</accession>
<reference evidence="1 2" key="1">
    <citation type="journal article" date="2018" name="Front. Microbiol.">
        <title>Genome-Wide Analysis of Corynespora cassiicola Leaf Fall Disease Putative Effectors.</title>
        <authorList>
            <person name="Lopez D."/>
            <person name="Ribeiro S."/>
            <person name="Label P."/>
            <person name="Fumanal B."/>
            <person name="Venisse J.S."/>
            <person name="Kohler A."/>
            <person name="de Oliveira R.R."/>
            <person name="Labutti K."/>
            <person name="Lipzen A."/>
            <person name="Lail K."/>
            <person name="Bauer D."/>
            <person name="Ohm R.A."/>
            <person name="Barry K.W."/>
            <person name="Spatafora J."/>
            <person name="Grigoriev I.V."/>
            <person name="Martin F.M."/>
            <person name="Pujade-Renaud V."/>
        </authorList>
    </citation>
    <scope>NUCLEOTIDE SEQUENCE [LARGE SCALE GENOMIC DNA]</scope>
    <source>
        <strain evidence="1 2">Philippines</strain>
    </source>
</reference>
<protein>
    <recommendedName>
        <fullName evidence="3">Nucleoside phosphorylase domain-containing protein</fullName>
    </recommendedName>
</protein>
<dbReference type="GO" id="GO:0009116">
    <property type="term" value="P:nucleoside metabolic process"/>
    <property type="evidence" value="ECO:0007669"/>
    <property type="project" value="InterPro"/>
</dbReference>
<sequence length="53" mass="5936">LCLEMEAAGLMSRFPCLVVRDICDYVDSHKNTRWQAYGAGVAVAYAREVLVLM</sequence>
<evidence type="ECO:0008006" key="3">
    <source>
        <dbReference type="Google" id="ProtNLM"/>
    </source>
</evidence>
<dbReference type="Proteomes" id="UP000240883">
    <property type="component" value="Unassembled WGS sequence"/>
</dbReference>
<dbReference type="InterPro" id="IPR053137">
    <property type="entry name" value="NLR-like"/>
</dbReference>
<dbReference type="STRING" id="1448308.A0A2T2NQ44"/>
<evidence type="ECO:0000313" key="1">
    <source>
        <dbReference type="EMBL" id="PSN67523.1"/>
    </source>
</evidence>
<dbReference type="PANTHER" id="PTHR46082:SF11">
    <property type="entry name" value="AAA+ ATPASE DOMAIN-CONTAINING PROTEIN-RELATED"/>
    <property type="match status" value="1"/>
</dbReference>
<dbReference type="SUPFAM" id="SSF53167">
    <property type="entry name" value="Purine and uridine phosphorylases"/>
    <property type="match status" value="1"/>
</dbReference>
<dbReference type="InterPro" id="IPR035994">
    <property type="entry name" value="Nucleoside_phosphorylase_sf"/>
</dbReference>
<dbReference type="PANTHER" id="PTHR46082">
    <property type="entry name" value="ATP/GTP-BINDING PROTEIN-RELATED"/>
    <property type="match status" value="1"/>
</dbReference>